<name>A0A7X0VXQ1_9BACL</name>
<dbReference type="EMBL" id="JACJVO010000017">
    <property type="protein sequence ID" value="MBB6732158.1"/>
    <property type="molecule type" value="Genomic_DNA"/>
</dbReference>
<evidence type="ECO:0000256" key="7">
    <source>
        <dbReference type="SAM" id="Phobius"/>
    </source>
</evidence>
<keyword evidence="10" id="KW-1185">Reference proteome</keyword>
<dbReference type="InterPro" id="IPR010559">
    <property type="entry name" value="Sig_transdc_His_kin_internal"/>
</dbReference>
<dbReference type="SUPFAM" id="SSF158472">
    <property type="entry name" value="HAMP domain-like"/>
    <property type="match status" value="1"/>
</dbReference>
<keyword evidence="7" id="KW-1133">Transmembrane helix</keyword>
<keyword evidence="4" id="KW-0808">Transferase</keyword>
<reference evidence="9 10" key="1">
    <citation type="submission" date="2020-08" db="EMBL/GenBank/DDBJ databases">
        <title>Cohnella phylogeny.</title>
        <authorList>
            <person name="Dunlap C."/>
        </authorList>
    </citation>
    <scope>NUCLEOTIDE SEQUENCE [LARGE SCALE GENOMIC DNA]</scope>
    <source>
        <strain evidence="9 10">CBP 2801</strain>
    </source>
</reference>
<dbReference type="PANTHER" id="PTHR34220">
    <property type="entry name" value="SENSOR HISTIDINE KINASE YPDA"/>
    <property type="match status" value="1"/>
</dbReference>
<dbReference type="Proteomes" id="UP000564644">
    <property type="component" value="Unassembled WGS sequence"/>
</dbReference>
<evidence type="ECO:0000256" key="1">
    <source>
        <dbReference type="ARBA" id="ARBA00004651"/>
    </source>
</evidence>
<feature type="compositionally biased region" description="Gly residues" evidence="6">
    <location>
        <begin position="518"/>
        <end position="532"/>
    </location>
</feature>
<keyword evidence="3" id="KW-0597">Phosphoprotein</keyword>
<comment type="caution">
    <text evidence="9">The sequence shown here is derived from an EMBL/GenBank/DDBJ whole genome shotgun (WGS) entry which is preliminary data.</text>
</comment>
<dbReference type="SUPFAM" id="SSF55874">
    <property type="entry name" value="ATPase domain of HSP90 chaperone/DNA topoisomerase II/histidine kinase"/>
    <property type="match status" value="1"/>
</dbReference>
<keyword evidence="2" id="KW-1003">Cell membrane</keyword>
<dbReference type="GO" id="GO:0005886">
    <property type="term" value="C:plasma membrane"/>
    <property type="evidence" value="ECO:0007669"/>
    <property type="project" value="UniProtKB-SubCell"/>
</dbReference>
<evidence type="ECO:0000256" key="2">
    <source>
        <dbReference type="ARBA" id="ARBA00022475"/>
    </source>
</evidence>
<feature type="domain" description="HAMP" evidence="8">
    <location>
        <begin position="307"/>
        <end position="359"/>
    </location>
</feature>
<dbReference type="InterPro" id="IPR050640">
    <property type="entry name" value="Bact_2-comp_sensor_kinase"/>
</dbReference>
<feature type="region of interest" description="Disordered" evidence="6">
    <location>
        <begin position="509"/>
        <end position="533"/>
    </location>
</feature>
<evidence type="ECO:0000256" key="3">
    <source>
        <dbReference type="ARBA" id="ARBA00022553"/>
    </source>
</evidence>
<accession>A0A7X0VXQ1</accession>
<gene>
    <name evidence="9" type="ORF">H7C18_14650</name>
</gene>
<feature type="transmembrane region" description="Helical" evidence="7">
    <location>
        <begin position="21"/>
        <end position="41"/>
    </location>
</feature>
<evidence type="ECO:0000256" key="5">
    <source>
        <dbReference type="ARBA" id="ARBA00023136"/>
    </source>
</evidence>
<dbReference type="Gene3D" id="3.30.565.10">
    <property type="entry name" value="Histidine kinase-like ATPase, C-terminal domain"/>
    <property type="match status" value="1"/>
</dbReference>
<comment type="subcellular location">
    <subcellularLocation>
        <location evidence="1">Cell membrane</location>
        <topology evidence="1">Multi-pass membrane protein</topology>
    </subcellularLocation>
</comment>
<evidence type="ECO:0000259" key="8">
    <source>
        <dbReference type="PROSITE" id="PS50885"/>
    </source>
</evidence>
<dbReference type="Gene3D" id="6.10.340.10">
    <property type="match status" value="1"/>
</dbReference>
<keyword evidence="5 7" id="KW-0472">Membrane</keyword>
<organism evidence="9 10">
    <name type="scientific">Cohnella zeiphila</name>
    <dbReference type="NCBI Taxonomy" id="2761120"/>
    <lineage>
        <taxon>Bacteria</taxon>
        <taxon>Bacillati</taxon>
        <taxon>Bacillota</taxon>
        <taxon>Bacilli</taxon>
        <taxon>Bacillales</taxon>
        <taxon>Paenibacillaceae</taxon>
        <taxon>Cohnella</taxon>
    </lineage>
</organism>
<dbReference type="InterPro" id="IPR036890">
    <property type="entry name" value="HATPase_C_sf"/>
</dbReference>
<sequence length="578" mass="65816">MTNLIFDFVNSIRSRLFYKMLIIYSLLTLVPLIVVSTTFYYRSSQLIGKKAAEDAQQELAAAASAIDAPLLAIKKRMLEIGERDTIQSYLRLYRQTDANATNDENRFNLLESVKDVLQVERNELKRTIGPFVDSMYLITPDDRVVGIDGSRTLQYPSAYRLLPFEFDRMPEWAFFTDARRMACDMNIYGIGNTADTDQLLGRLVVTLLPSSLQNVYADFAPGTFYITSSDNIILSASDPDEIGSVLDVRGPATQLLIRQKSQYADYRYIRLATPGTDKIVKKQALFSATLTFLAWLAVLVVTYLILRRVTDPIQRLTRLMRRAENEEYQLFQDVATRDEIAMLCHGYNRLVLRTKDLIDKNYKNELLVREAELKAIRMYINPHFLYNTLEYISIMSQNPDKARYVPDIVQKLSSIFRFSIIPGEKFVPLETEFAFAEKYLQIHQYRFGGRMQHAIVLPEMLRQAVVPKLVLQPLVENAVIHGIDRLPDGGRIEIEAKEEEYMLAIEVRNPAPPVGSDRGSGPGRPGKKGLGSGLENVNMRIRHHFGNVYGAKLGRDAEGTVTVTLKMPIQLWNQTGEE</sequence>
<dbReference type="AlphaFoldDB" id="A0A7X0VXQ1"/>
<evidence type="ECO:0000313" key="9">
    <source>
        <dbReference type="EMBL" id="MBB6732158.1"/>
    </source>
</evidence>
<evidence type="ECO:0000256" key="6">
    <source>
        <dbReference type="SAM" id="MobiDB-lite"/>
    </source>
</evidence>
<dbReference type="PANTHER" id="PTHR34220:SF7">
    <property type="entry name" value="SENSOR HISTIDINE KINASE YPDA"/>
    <property type="match status" value="1"/>
</dbReference>
<evidence type="ECO:0000313" key="10">
    <source>
        <dbReference type="Proteomes" id="UP000564644"/>
    </source>
</evidence>
<dbReference type="GO" id="GO:0000155">
    <property type="term" value="F:phosphorelay sensor kinase activity"/>
    <property type="evidence" value="ECO:0007669"/>
    <property type="project" value="InterPro"/>
</dbReference>
<proteinExistence type="predicted"/>
<dbReference type="Pfam" id="PF06580">
    <property type="entry name" value="His_kinase"/>
    <property type="match status" value="1"/>
</dbReference>
<evidence type="ECO:0000256" key="4">
    <source>
        <dbReference type="ARBA" id="ARBA00022679"/>
    </source>
</evidence>
<dbReference type="InterPro" id="IPR003660">
    <property type="entry name" value="HAMP_dom"/>
</dbReference>
<keyword evidence="7" id="KW-0812">Transmembrane</keyword>
<dbReference type="RefSeq" id="WP_185129820.1">
    <property type="nucleotide sequence ID" value="NZ_JACJVO010000017.1"/>
</dbReference>
<protein>
    <submittedName>
        <fullName evidence="9">Sensor histidine kinase</fullName>
    </submittedName>
</protein>
<feature type="transmembrane region" description="Helical" evidence="7">
    <location>
        <begin position="284"/>
        <end position="306"/>
    </location>
</feature>
<dbReference type="PROSITE" id="PS50885">
    <property type="entry name" value="HAMP"/>
    <property type="match status" value="1"/>
</dbReference>
<keyword evidence="9" id="KW-0418">Kinase</keyword>